<dbReference type="AlphaFoldDB" id="A0A644TY94"/>
<gene>
    <name evidence="1" type="ORF">SDC9_17722</name>
</gene>
<protein>
    <submittedName>
        <fullName evidence="1">Uncharacterized protein</fullName>
    </submittedName>
</protein>
<name>A0A644TY94_9ZZZZ</name>
<reference evidence="1" key="1">
    <citation type="submission" date="2019-08" db="EMBL/GenBank/DDBJ databases">
        <authorList>
            <person name="Kucharzyk K."/>
            <person name="Murdoch R.W."/>
            <person name="Higgins S."/>
            <person name="Loffler F."/>
        </authorList>
    </citation>
    <scope>NUCLEOTIDE SEQUENCE</scope>
</reference>
<evidence type="ECO:0000313" key="1">
    <source>
        <dbReference type="EMBL" id="MPL71943.1"/>
    </source>
</evidence>
<sequence>MIQHIFHLKVEDNTYIQWLCKLPYRINKGDIIFDEFLTGECEMSSDYIDVSKDELFDILCRIVSNYRTIIGDGENIEFEVDYTEIGLQGIIFVYLKLWNTGNIFKQPTFNHEPNPNQ</sequence>
<proteinExistence type="predicted"/>
<dbReference type="EMBL" id="VSSQ01000062">
    <property type="protein sequence ID" value="MPL71943.1"/>
    <property type="molecule type" value="Genomic_DNA"/>
</dbReference>
<accession>A0A644TY94</accession>
<organism evidence="1">
    <name type="scientific">bioreactor metagenome</name>
    <dbReference type="NCBI Taxonomy" id="1076179"/>
    <lineage>
        <taxon>unclassified sequences</taxon>
        <taxon>metagenomes</taxon>
        <taxon>ecological metagenomes</taxon>
    </lineage>
</organism>
<comment type="caution">
    <text evidence="1">The sequence shown here is derived from an EMBL/GenBank/DDBJ whole genome shotgun (WGS) entry which is preliminary data.</text>
</comment>